<proteinExistence type="inferred from homology"/>
<dbReference type="PANTHER" id="PTHR43735:SF3">
    <property type="entry name" value="FERROPTOSIS SUPPRESSOR PROTEIN 1"/>
    <property type="match status" value="1"/>
</dbReference>
<dbReference type="SUPFAM" id="SSF51905">
    <property type="entry name" value="FAD/NAD(P)-binding domain"/>
    <property type="match status" value="1"/>
</dbReference>
<feature type="domain" description="FAD/NAD(P)-binding" evidence="5">
    <location>
        <begin position="4"/>
        <end position="288"/>
    </location>
</feature>
<keyword evidence="3" id="KW-0274">FAD</keyword>
<dbReference type="InterPro" id="IPR036188">
    <property type="entry name" value="FAD/NAD-bd_sf"/>
</dbReference>
<keyword evidence="2" id="KW-0285">Flavoprotein</keyword>
<dbReference type="RefSeq" id="WP_131098547.1">
    <property type="nucleotide sequence ID" value="NZ_CP036455.1"/>
</dbReference>
<reference evidence="6 7" key="1">
    <citation type="submission" date="2019-02" db="EMBL/GenBank/DDBJ databases">
        <authorList>
            <person name="Khodamoradi S."/>
            <person name="Hahnke R.L."/>
            <person name="Kaempfer P."/>
            <person name="Schumann P."/>
            <person name="Rohde M."/>
            <person name="Steinert M."/>
            <person name="Luzhetskyy A."/>
            <person name="Wink J."/>
            <person name="Ruckert C."/>
        </authorList>
    </citation>
    <scope>NUCLEOTIDE SEQUENCE [LARGE SCALE GENOMIC DNA]</scope>
    <source>
        <strain evidence="6 7">M2</strain>
    </source>
</reference>
<dbReference type="PRINTS" id="PR00368">
    <property type="entry name" value="FADPNR"/>
</dbReference>
<dbReference type="GO" id="GO:0004174">
    <property type="term" value="F:electron-transferring-flavoprotein dehydrogenase activity"/>
    <property type="evidence" value="ECO:0007669"/>
    <property type="project" value="TreeGrafter"/>
</dbReference>
<dbReference type="AlphaFoldDB" id="A0A4P6Q154"/>
<evidence type="ECO:0000256" key="1">
    <source>
        <dbReference type="ARBA" id="ARBA00006442"/>
    </source>
</evidence>
<organism evidence="6 7">
    <name type="scientific">Streptomonospora litoralis</name>
    <dbReference type="NCBI Taxonomy" id="2498135"/>
    <lineage>
        <taxon>Bacteria</taxon>
        <taxon>Bacillati</taxon>
        <taxon>Actinomycetota</taxon>
        <taxon>Actinomycetes</taxon>
        <taxon>Streptosporangiales</taxon>
        <taxon>Nocardiopsidaceae</taxon>
        <taxon>Streptomonospora</taxon>
    </lineage>
</organism>
<accession>A0A4P6Q154</accession>
<dbReference type="InterPro" id="IPR023753">
    <property type="entry name" value="FAD/NAD-binding_dom"/>
</dbReference>
<evidence type="ECO:0000313" key="6">
    <source>
        <dbReference type="EMBL" id="QBI54356.1"/>
    </source>
</evidence>
<dbReference type="Proteomes" id="UP000292235">
    <property type="component" value="Chromosome"/>
</dbReference>
<evidence type="ECO:0000259" key="5">
    <source>
        <dbReference type="Pfam" id="PF07992"/>
    </source>
</evidence>
<dbReference type="GO" id="GO:0005737">
    <property type="term" value="C:cytoplasm"/>
    <property type="evidence" value="ECO:0007669"/>
    <property type="project" value="TreeGrafter"/>
</dbReference>
<comment type="similarity">
    <text evidence="1">Belongs to the FAD-dependent oxidoreductase family.</text>
</comment>
<dbReference type="PANTHER" id="PTHR43735">
    <property type="entry name" value="APOPTOSIS-INDUCING FACTOR 1"/>
    <property type="match status" value="1"/>
</dbReference>
<keyword evidence="7" id="KW-1185">Reference proteome</keyword>
<dbReference type="KEGG" id="strr:EKD16_12870"/>
<dbReference type="EMBL" id="CP036455">
    <property type="protein sequence ID" value="QBI54356.1"/>
    <property type="molecule type" value="Genomic_DNA"/>
</dbReference>
<gene>
    <name evidence="6" type="ORF">EKD16_12870</name>
</gene>
<evidence type="ECO:0000256" key="2">
    <source>
        <dbReference type="ARBA" id="ARBA00022630"/>
    </source>
</evidence>
<keyword evidence="4" id="KW-0560">Oxidoreductase</keyword>
<dbReference type="OrthoDB" id="3248171at2"/>
<dbReference type="Gene3D" id="3.50.50.100">
    <property type="match status" value="1"/>
</dbReference>
<dbReference type="GO" id="GO:0050660">
    <property type="term" value="F:flavin adenine dinucleotide binding"/>
    <property type="evidence" value="ECO:0007669"/>
    <property type="project" value="TreeGrafter"/>
</dbReference>
<evidence type="ECO:0000256" key="4">
    <source>
        <dbReference type="ARBA" id="ARBA00023002"/>
    </source>
</evidence>
<dbReference type="Pfam" id="PF07992">
    <property type="entry name" value="Pyr_redox_2"/>
    <property type="match status" value="1"/>
</dbReference>
<protein>
    <submittedName>
        <fullName evidence="6">NADH:flavorubredoxin oxidoreductase</fullName>
    </submittedName>
</protein>
<name>A0A4P6Q154_9ACTN</name>
<evidence type="ECO:0000313" key="7">
    <source>
        <dbReference type="Proteomes" id="UP000292235"/>
    </source>
</evidence>
<evidence type="ECO:0000256" key="3">
    <source>
        <dbReference type="ARBA" id="ARBA00022827"/>
    </source>
</evidence>
<sequence>MTPTVAVIGGGYGGISVAAQLDAAADVVLVDPRDAFVHSTASLRSLADPAWIDRIFLPYDRLLRRGRVVRDRAERVDPRGAVLASGERIDADYTVLATGSGYPFPAKFAEHDSARAKARIGAAHRELAQAHSVLLLGAGAVGLELAGEIKAAWPRTAVTVVEPGHDILSGAFPDEFRKEVRRQLEALGIELLLDTALAAEPATEPAHREPFTAATRDGALLGADIWFRCYGVSVESDYLAPELAAARGARGRIAVTPELRVPGQERVFAIGDLAETASETQTAATAHAHADTTAANIRAMIAGDPPKPHPPRPAGIALPLGPDGGAAYRPDLGLLDAETTAGIKGGHMKLDTYRDLLNLS</sequence>